<dbReference type="InterPro" id="IPR002068">
    <property type="entry name" value="A-crystallin/Hsp20_dom"/>
</dbReference>
<dbReference type="SUPFAM" id="SSF49764">
    <property type="entry name" value="HSP20-like chaperones"/>
    <property type="match status" value="1"/>
</dbReference>
<protein>
    <submittedName>
        <fullName evidence="4">HSP20 family protein</fullName>
    </submittedName>
</protein>
<dbReference type="CDD" id="cd06464">
    <property type="entry name" value="ACD_sHsps-like"/>
    <property type="match status" value="1"/>
</dbReference>
<evidence type="ECO:0000256" key="1">
    <source>
        <dbReference type="PROSITE-ProRule" id="PRU00285"/>
    </source>
</evidence>
<accession>A0A1G8EFI2</accession>
<evidence type="ECO:0000259" key="3">
    <source>
        <dbReference type="PROSITE" id="PS01031"/>
    </source>
</evidence>
<dbReference type="PROSITE" id="PS01031">
    <property type="entry name" value="SHSP"/>
    <property type="match status" value="1"/>
</dbReference>
<dbReference type="Proteomes" id="UP000199706">
    <property type="component" value="Unassembled WGS sequence"/>
</dbReference>
<evidence type="ECO:0000256" key="2">
    <source>
        <dbReference type="RuleBase" id="RU003616"/>
    </source>
</evidence>
<reference evidence="4 5" key="1">
    <citation type="submission" date="2016-10" db="EMBL/GenBank/DDBJ databases">
        <authorList>
            <person name="de Groot N.N."/>
        </authorList>
    </citation>
    <scope>NUCLEOTIDE SEQUENCE [LARGE SCALE GENOMIC DNA]</scope>
    <source>
        <strain evidence="4 5">LMG 2247</strain>
    </source>
</reference>
<dbReference type="Pfam" id="PF00011">
    <property type="entry name" value="HSP20"/>
    <property type="match status" value="1"/>
</dbReference>
<dbReference type="Gene3D" id="2.60.40.790">
    <property type="match status" value="1"/>
</dbReference>
<dbReference type="EMBL" id="FNCJ01000012">
    <property type="protein sequence ID" value="SDH68540.1"/>
    <property type="molecule type" value="Genomic_DNA"/>
</dbReference>
<sequence>MSDFYFGNDLFGELDRLQRQMSALFGNLPSSIRSSRTDAFPPLNIGTTDESINIVAFAPGIDPGTFEVTVDKGTLTIAGERKAPELAAGSETRAYAKERFFGTFRRVIELPQNADPDKVEAGYSNGCLTIRIGKREASKPRAITIQ</sequence>
<evidence type="ECO:0000313" key="5">
    <source>
        <dbReference type="Proteomes" id="UP000199706"/>
    </source>
</evidence>
<dbReference type="AlphaFoldDB" id="A0A1G8EFI2"/>
<dbReference type="InterPro" id="IPR008978">
    <property type="entry name" value="HSP20-like_chaperone"/>
</dbReference>
<organism evidence="4 5">
    <name type="scientific">Paraburkholderia phenazinium</name>
    <dbReference type="NCBI Taxonomy" id="60549"/>
    <lineage>
        <taxon>Bacteria</taxon>
        <taxon>Pseudomonadati</taxon>
        <taxon>Pseudomonadota</taxon>
        <taxon>Betaproteobacteria</taxon>
        <taxon>Burkholderiales</taxon>
        <taxon>Burkholderiaceae</taxon>
        <taxon>Paraburkholderia</taxon>
    </lineage>
</organism>
<dbReference type="InterPro" id="IPR031107">
    <property type="entry name" value="Small_HSP"/>
</dbReference>
<comment type="similarity">
    <text evidence="1 2">Belongs to the small heat shock protein (HSP20) family.</text>
</comment>
<feature type="domain" description="SHSP" evidence="3">
    <location>
        <begin position="34"/>
        <end position="146"/>
    </location>
</feature>
<dbReference type="PANTHER" id="PTHR11527">
    <property type="entry name" value="HEAT-SHOCK PROTEIN 20 FAMILY MEMBER"/>
    <property type="match status" value="1"/>
</dbReference>
<evidence type="ECO:0000313" key="4">
    <source>
        <dbReference type="EMBL" id="SDH68540.1"/>
    </source>
</evidence>
<dbReference type="OrthoDB" id="5295562at2"/>
<gene>
    <name evidence="4" type="ORF">SAMN05216466_11255</name>
</gene>
<name>A0A1G8EFI2_9BURK</name>
<proteinExistence type="inferred from homology"/>
<dbReference type="RefSeq" id="WP_090687346.1">
    <property type="nucleotide sequence ID" value="NZ_CADERL010000007.1"/>
</dbReference>